<dbReference type="InterPro" id="IPR036909">
    <property type="entry name" value="Cyt_c-like_dom_sf"/>
</dbReference>
<feature type="chain" id="PRO_5026127303" description="Cytochrome c" evidence="1">
    <location>
        <begin position="22"/>
        <end position="92"/>
    </location>
</feature>
<dbReference type="RefSeq" id="WP_173291555.1">
    <property type="nucleotide sequence ID" value="NZ_AP021888.1"/>
</dbReference>
<protein>
    <recommendedName>
        <fullName evidence="4">Cytochrome c</fullName>
    </recommendedName>
</protein>
<dbReference type="EMBL" id="AP021888">
    <property type="protein sequence ID" value="BBP43781.1"/>
    <property type="molecule type" value="Genomic_DNA"/>
</dbReference>
<keyword evidence="1" id="KW-0732">Signal</keyword>
<feature type="signal peptide" evidence="1">
    <location>
        <begin position="1"/>
        <end position="21"/>
    </location>
</feature>
<dbReference type="Proteomes" id="UP000501466">
    <property type="component" value="Chromosome"/>
</dbReference>
<sequence>MKHQPLIIMGLSTILMSSAFANDEMPGKALHDDANCLKCHASKPYNPAKTNTFPKLVKAVSFCNDNLNSGWFEDEIHHVAEYLNATYYHHPK</sequence>
<evidence type="ECO:0000313" key="3">
    <source>
        <dbReference type="Proteomes" id="UP000501466"/>
    </source>
</evidence>
<proteinExistence type="predicted"/>
<organism evidence="2 3">
    <name type="scientific">Thiosulfativibrio zosterae</name>
    <dbReference type="NCBI Taxonomy" id="2675053"/>
    <lineage>
        <taxon>Bacteria</taxon>
        <taxon>Pseudomonadati</taxon>
        <taxon>Pseudomonadota</taxon>
        <taxon>Gammaproteobacteria</taxon>
        <taxon>Thiotrichales</taxon>
        <taxon>Piscirickettsiaceae</taxon>
        <taxon>Thiosulfativibrio</taxon>
    </lineage>
</organism>
<evidence type="ECO:0008006" key="4">
    <source>
        <dbReference type="Google" id="ProtNLM"/>
    </source>
</evidence>
<name>A0A6F8PNT5_9GAMM</name>
<dbReference type="GO" id="GO:0020037">
    <property type="term" value="F:heme binding"/>
    <property type="evidence" value="ECO:0007669"/>
    <property type="project" value="InterPro"/>
</dbReference>
<keyword evidence="3" id="KW-1185">Reference proteome</keyword>
<dbReference type="SUPFAM" id="SSF46626">
    <property type="entry name" value="Cytochrome c"/>
    <property type="match status" value="1"/>
</dbReference>
<dbReference type="GO" id="GO:0009055">
    <property type="term" value="F:electron transfer activity"/>
    <property type="evidence" value="ECO:0007669"/>
    <property type="project" value="InterPro"/>
</dbReference>
<dbReference type="AlphaFoldDB" id="A0A6F8PNT5"/>
<accession>A0A6F8PNT5</accession>
<evidence type="ECO:0000313" key="2">
    <source>
        <dbReference type="EMBL" id="BBP43781.1"/>
    </source>
</evidence>
<evidence type="ECO:0000256" key="1">
    <source>
        <dbReference type="SAM" id="SignalP"/>
    </source>
</evidence>
<dbReference type="KEGG" id="tzo:THMIRHAT_15270"/>
<reference evidence="3" key="1">
    <citation type="submission" date="2019-11" db="EMBL/GenBank/DDBJ databases">
        <title>Isolation and characterization of two novel species in the genus Thiomicrorhabdus.</title>
        <authorList>
            <person name="Mochizuki J."/>
            <person name="Kojima H."/>
            <person name="Fukui M."/>
        </authorList>
    </citation>
    <scope>NUCLEOTIDE SEQUENCE [LARGE SCALE GENOMIC DNA]</scope>
    <source>
        <strain evidence="3">AkT22</strain>
    </source>
</reference>
<gene>
    <name evidence="2" type="ORF">THMIRHAT_15270</name>
</gene>